<dbReference type="AlphaFoldDB" id="A0A8S2CXR3"/>
<gene>
    <name evidence="11" type="ORF">OVA965_LOCUS2397</name>
    <name evidence="12" type="ORF">TMI583_LOCUS2397</name>
</gene>
<feature type="transmembrane region" description="Helical" evidence="10">
    <location>
        <begin position="234"/>
        <end position="255"/>
    </location>
</feature>
<dbReference type="EMBL" id="CAJOBA010000503">
    <property type="protein sequence ID" value="CAF3537547.1"/>
    <property type="molecule type" value="Genomic_DNA"/>
</dbReference>
<dbReference type="GO" id="GO:0000103">
    <property type="term" value="P:sulfate assimilation"/>
    <property type="evidence" value="ECO:0007669"/>
    <property type="project" value="TreeGrafter"/>
</dbReference>
<dbReference type="GO" id="GO:0019344">
    <property type="term" value="P:cysteine biosynthetic process"/>
    <property type="evidence" value="ECO:0007669"/>
    <property type="project" value="TreeGrafter"/>
</dbReference>
<reference evidence="11" key="1">
    <citation type="submission" date="2021-02" db="EMBL/GenBank/DDBJ databases">
        <authorList>
            <person name="Nowell W R."/>
        </authorList>
    </citation>
    <scope>NUCLEOTIDE SEQUENCE</scope>
</reference>
<dbReference type="PANTHER" id="PTHR37468">
    <property type="entry name" value="SULFATE TRANSPORTER CYSZ"/>
    <property type="match status" value="1"/>
</dbReference>
<evidence type="ECO:0000256" key="5">
    <source>
        <dbReference type="ARBA" id="ARBA00022605"/>
    </source>
</evidence>
<evidence type="ECO:0000256" key="2">
    <source>
        <dbReference type="ARBA" id="ARBA00022448"/>
    </source>
</evidence>
<keyword evidence="3" id="KW-1003">Cell membrane</keyword>
<comment type="subcellular location">
    <subcellularLocation>
        <location evidence="1">Membrane</location>
        <topology evidence="1">Multi-pass membrane protein</topology>
    </subcellularLocation>
</comment>
<accession>A0A8S2CXR3</accession>
<organism evidence="11 13">
    <name type="scientific">Didymodactylos carnosus</name>
    <dbReference type="NCBI Taxonomy" id="1234261"/>
    <lineage>
        <taxon>Eukaryota</taxon>
        <taxon>Metazoa</taxon>
        <taxon>Spiralia</taxon>
        <taxon>Gnathifera</taxon>
        <taxon>Rotifera</taxon>
        <taxon>Eurotatoria</taxon>
        <taxon>Bdelloidea</taxon>
        <taxon>Philodinida</taxon>
        <taxon>Philodinidae</taxon>
        <taxon>Didymodactylos</taxon>
    </lineage>
</organism>
<keyword evidence="8 10" id="KW-0472">Membrane</keyword>
<feature type="transmembrane region" description="Helical" evidence="10">
    <location>
        <begin position="59"/>
        <end position="82"/>
    </location>
</feature>
<name>A0A8S2CXR3_9BILA</name>
<dbReference type="GO" id="GO:0009675">
    <property type="term" value="F:high-affinity sulfate:proton symporter activity"/>
    <property type="evidence" value="ECO:0007669"/>
    <property type="project" value="TreeGrafter"/>
</dbReference>
<protein>
    <submittedName>
        <fullName evidence="11">Uncharacterized protein</fullName>
    </submittedName>
</protein>
<evidence type="ECO:0000313" key="13">
    <source>
        <dbReference type="Proteomes" id="UP000677228"/>
    </source>
</evidence>
<evidence type="ECO:0000256" key="7">
    <source>
        <dbReference type="ARBA" id="ARBA00022989"/>
    </source>
</evidence>
<dbReference type="Proteomes" id="UP000682733">
    <property type="component" value="Unassembled WGS sequence"/>
</dbReference>
<evidence type="ECO:0000256" key="6">
    <source>
        <dbReference type="ARBA" id="ARBA00022692"/>
    </source>
</evidence>
<dbReference type="InterPro" id="IPR050480">
    <property type="entry name" value="CysZ-like"/>
</dbReference>
<dbReference type="GO" id="GO:0005886">
    <property type="term" value="C:plasma membrane"/>
    <property type="evidence" value="ECO:0007669"/>
    <property type="project" value="TreeGrafter"/>
</dbReference>
<evidence type="ECO:0000256" key="1">
    <source>
        <dbReference type="ARBA" id="ARBA00004141"/>
    </source>
</evidence>
<proteinExistence type="predicted"/>
<evidence type="ECO:0000256" key="4">
    <source>
        <dbReference type="ARBA" id="ARBA00022519"/>
    </source>
</evidence>
<feature type="transmembrane region" description="Helical" evidence="10">
    <location>
        <begin position="165"/>
        <end position="189"/>
    </location>
</feature>
<feature type="transmembrane region" description="Helical" evidence="10">
    <location>
        <begin position="102"/>
        <end position="124"/>
    </location>
</feature>
<keyword evidence="6 10" id="KW-0812">Transmembrane</keyword>
<evidence type="ECO:0000256" key="9">
    <source>
        <dbReference type="SAM" id="MobiDB-lite"/>
    </source>
</evidence>
<keyword evidence="7 10" id="KW-1133">Transmembrane helix</keyword>
<evidence type="ECO:0000313" key="11">
    <source>
        <dbReference type="EMBL" id="CAF0758060.1"/>
    </source>
</evidence>
<keyword evidence="2" id="KW-0813">Transport</keyword>
<feature type="region of interest" description="Disordered" evidence="9">
    <location>
        <begin position="1"/>
        <end position="25"/>
    </location>
</feature>
<sequence>MTDEIADESSPTSTKRTVQPAAVKTENVTRRTEPGFIDGVTAPFRGLIFILSTPASWPLAAVPAIVFLLLFLLFGGLGIWLIHAKTAHWVVHTSKWVVVGTWLLRILFDIAAVLIAAVLALTIAQPVSSPALESLVRMQERALNYPNKPEEPIITSILRSVRVSIVSIIATIIIFIILTIIEIVAPLAVVITTPLKFITTGIILAWDIIDYPLSLRYTGVIERTLWFRQHMSASVGFGLAIEAIFLIPGACILLLPAGVAGATWLVVEIEIVEVEDPLLNA</sequence>
<feature type="transmembrane region" description="Helical" evidence="10">
    <location>
        <begin position="195"/>
        <end position="213"/>
    </location>
</feature>
<dbReference type="PANTHER" id="PTHR37468:SF1">
    <property type="entry name" value="SULFATE TRANSPORTER CYSZ"/>
    <property type="match status" value="1"/>
</dbReference>
<dbReference type="Pfam" id="PF07264">
    <property type="entry name" value="EI24"/>
    <property type="match status" value="1"/>
</dbReference>
<dbReference type="Proteomes" id="UP000677228">
    <property type="component" value="Unassembled WGS sequence"/>
</dbReference>
<evidence type="ECO:0000256" key="10">
    <source>
        <dbReference type="SAM" id="Phobius"/>
    </source>
</evidence>
<evidence type="ECO:0000256" key="8">
    <source>
        <dbReference type="ARBA" id="ARBA00023136"/>
    </source>
</evidence>
<evidence type="ECO:0000313" key="12">
    <source>
        <dbReference type="EMBL" id="CAF3537547.1"/>
    </source>
</evidence>
<evidence type="ECO:0000256" key="3">
    <source>
        <dbReference type="ARBA" id="ARBA00022475"/>
    </source>
</evidence>
<dbReference type="InterPro" id="IPR059112">
    <property type="entry name" value="CysZ/EI24"/>
</dbReference>
<keyword evidence="4" id="KW-0997">Cell inner membrane</keyword>
<keyword evidence="5" id="KW-0028">Amino-acid biosynthesis</keyword>
<comment type="caution">
    <text evidence="11">The sequence shown here is derived from an EMBL/GenBank/DDBJ whole genome shotgun (WGS) entry which is preliminary data.</text>
</comment>
<dbReference type="EMBL" id="CAJNOK010000503">
    <property type="protein sequence ID" value="CAF0758060.1"/>
    <property type="molecule type" value="Genomic_DNA"/>
</dbReference>